<sequence length="267" mass="29992">MKRKISRAMYLYVRLMSQQLKAILEYQADFLLLVIAAGLTQAMGLIFIWVIYQKIPQIHGWDFWEVIFIYAIINFTTGVSQFFFEGTWRIGFLVNSGELDRMLLRPISPVLQVLGGAVGMNGLGNMAVGGIMLVNALRYVHIDWTWDKALMGFVLFISAMVTRTAINLISNSLAFWTHAPSNALPMMVSSLAEFAKFPITIYSFGVQLFFSLIIPYAFVSFFPAAYLFDKQSWGWIGLLTPLAAIYCVVLGLAIFRKGLSQYEGAGS</sequence>
<dbReference type="PANTHER" id="PTHR36833">
    <property type="entry name" value="SLR0610 PROTEIN-RELATED"/>
    <property type="match status" value="1"/>
</dbReference>
<gene>
    <name evidence="2" type="ORF">NV381_17950</name>
</gene>
<reference evidence="2 3" key="1">
    <citation type="submission" date="2022-08" db="EMBL/GenBank/DDBJ databases">
        <title>Paenibacillus endoradicis sp. nov., Paenibacillus radicibacter sp. nov and Paenibacillus pararadicis sp. nov., three cold-adapted plant growth-promoting bacteria isolated from root of Larix gmelinii in Great Khingan.</title>
        <authorList>
            <person name="Xue H."/>
        </authorList>
    </citation>
    <scope>NUCLEOTIDE SEQUENCE [LARGE SCALE GENOMIC DNA]</scope>
    <source>
        <strain evidence="2 3">N5-1-1-5</strain>
    </source>
</reference>
<accession>A0ABT1YJE5</accession>
<organism evidence="2 3">
    <name type="scientific">Paenibacillus radicis</name>
    <name type="common">ex Xue et al. 2023</name>
    <dbReference type="NCBI Taxonomy" id="2972489"/>
    <lineage>
        <taxon>Bacteria</taxon>
        <taxon>Bacillati</taxon>
        <taxon>Bacillota</taxon>
        <taxon>Bacilli</taxon>
        <taxon>Bacillales</taxon>
        <taxon>Paenibacillaceae</taxon>
        <taxon>Paenibacillus</taxon>
    </lineage>
</organism>
<keyword evidence="1" id="KW-0472">Membrane</keyword>
<keyword evidence="1" id="KW-1133">Transmembrane helix</keyword>
<evidence type="ECO:0000313" key="2">
    <source>
        <dbReference type="EMBL" id="MCR8633087.1"/>
    </source>
</evidence>
<feature type="transmembrane region" description="Helical" evidence="1">
    <location>
        <begin position="206"/>
        <end position="227"/>
    </location>
</feature>
<protein>
    <submittedName>
        <fullName evidence="2">ABC-2 family transporter protein</fullName>
    </submittedName>
</protein>
<feature type="transmembrane region" description="Helical" evidence="1">
    <location>
        <begin position="233"/>
        <end position="255"/>
    </location>
</feature>
<dbReference type="EMBL" id="JANQBD010000013">
    <property type="protein sequence ID" value="MCR8633087.1"/>
    <property type="molecule type" value="Genomic_DNA"/>
</dbReference>
<dbReference type="Proteomes" id="UP001300012">
    <property type="component" value="Unassembled WGS sequence"/>
</dbReference>
<keyword evidence="3" id="KW-1185">Reference proteome</keyword>
<dbReference type="Pfam" id="PF06182">
    <property type="entry name" value="ABC2_membrane_6"/>
    <property type="match status" value="1"/>
</dbReference>
<feature type="transmembrane region" description="Helical" evidence="1">
    <location>
        <begin position="149"/>
        <end position="169"/>
    </location>
</feature>
<evidence type="ECO:0000313" key="3">
    <source>
        <dbReference type="Proteomes" id="UP001300012"/>
    </source>
</evidence>
<feature type="transmembrane region" description="Helical" evidence="1">
    <location>
        <begin position="30"/>
        <end position="51"/>
    </location>
</feature>
<dbReference type="RefSeq" id="WP_258214670.1">
    <property type="nucleotide sequence ID" value="NZ_JANQBD010000013.1"/>
</dbReference>
<keyword evidence="1" id="KW-0812">Transmembrane</keyword>
<dbReference type="PANTHER" id="PTHR36833:SF1">
    <property type="entry name" value="INTEGRAL MEMBRANE TRANSPORT PROTEIN"/>
    <property type="match status" value="1"/>
</dbReference>
<evidence type="ECO:0000256" key="1">
    <source>
        <dbReference type="SAM" id="Phobius"/>
    </source>
</evidence>
<dbReference type="InterPro" id="IPR010390">
    <property type="entry name" value="ABC-2_transporter-like"/>
</dbReference>
<feature type="transmembrane region" description="Helical" evidence="1">
    <location>
        <begin position="110"/>
        <end position="137"/>
    </location>
</feature>
<name>A0ABT1YJE5_9BACL</name>
<comment type="caution">
    <text evidence="2">The sequence shown here is derived from an EMBL/GenBank/DDBJ whole genome shotgun (WGS) entry which is preliminary data.</text>
</comment>
<feature type="transmembrane region" description="Helical" evidence="1">
    <location>
        <begin position="63"/>
        <end position="84"/>
    </location>
</feature>
<proteinExistence type="predicted"/>